<dbReference type="AlphaFoldDB" id="A0AAV3QK27"/>
<organism evidence="2 3">
    <name type="scientific">Lithospermum erythrorhizon</name>
    <name type="common">Purple gromwell</name>
    <name type="synonym">Lithospermum officinale var. erythrorhizon</name>
    <dbReference type="NCBI Taxonomy" id="34254"/>
    <lineage>
        <taxon>Eukaryota</taxon>
        <taxon>Viridiplantae</taxon>
        <taxon>Streptophyta</taxon>
        <taxon>Embryophyta</taxon>
        <taxon>Tracheophyta</taxon>
        <taxon>Spermatophyta</taxon>
        <taxon>Magnoliopsida</taxon>
        <taxon>eudicotyledons</taxon>
        <taxon>Gunneridae</taxon>
        <taxon>Pentapetalae</taxon>
        <taxon>asterids</taxon>
        <taxon>lamiids</taxon>
        <taxon>Boraginales</taxon>
        <taxon>Boraginaceae</taxon>
        <taxon>Boraginoideae</taxon>
        <taxon>Lithospermeae</taxon>
        <taxon>Lithospermum</taxon>
    </lineage>
</organism>
<name>A0AAV3QK27_LITER</name>
<dbReference type="PANTHER" id="PTHR46503:SF1">
    <property type="entry name" value="INTER-ALPHA-TRYPSIN INHIBITOR HEAVY CHAIN-LIKE PROTEIN"/>
    <property type="match status" value="1"/>
</dbReference>
<keyword evidence="3" id="KW-1185">Reference proteome</keyword>
<evidence type="ECO:0000313" key="3">
    <source>
        <dbReference type="Proteomes" id="UP001454036"/>
    </source>
</evidence>
<dbReference type="PANTHER" id="PTHR46503">
    <property type="entry name" value="INTER-ALPHA-TRYPSIN INHIBITOR HEAVY CHAIN-LIKE PROTEIN"/>
    <property type="match status" value="1"/>
</dbReference>
<sequence>MEELFVRESSILLANIVCNFDGVDEIEVYPSQVPDLSSQSPLIISGRYRGIFPEKLKVRGVVSDMSNYSVDLEVQESKEDFVIKMVAKEQIDILTAQSWLSGNKDLEAKVAKISAENDMISEFTRMFLLESDKGIPNSKPTSQKVSRKTGPKKAEDPKHPSTILLQYIGIGFGNISATVDNIPPGSRETKAMETAEALAKEASNCCSKCCAKVCGHCCCMCCIRACSRMNDQCAVVLTQLCSALACLGCFSCCEACSGNDG</sequence>
<accession>A0AAV3QK27</accession>
<gene>
    <name evidence="2" type="ORF">LIER_39609</name>
</gene>
<protein>
    <submittedName>
        <fullName evidence="2">Uncharacterized protein</fullName>
    </submittedName>
</protein>
<evidence type="ECO:0000313" key="2">
    <source>
        <dbReference type="EMBL" id="GAA0163496.1"/>
    </source>
</evidence>
<evidence type="ECO:0000256" key="1">
    <source>
        <dbReference type="SAM" id="MobiDB-lite"/>
    </source>
</evidence>
<dbReference type="EMBL" id="BAABME010021511">
    <property type="protein sequence ID" value="GAA0163496.1"/>
    <property type="molecule type" value="Genomic_DNA"/>
</dbReference>
<dbReference type="Proteomes" id="UP001454036">
    <property type="component" value="Unassembled WGS sequence"/>
</dbReference>
<reference evidence="2 3" key="1">
    <citation type="submission" date="2024-01" db="EMBL/GenBank/DDBJ databases">
        <title>The complete chloroplast genome sequence of Lithospermum erythrorhizon: insights into the phylogenetic relationship among Boraginaceae species and the maternal lineages of purple gromwells.</title>
        <authorList>
            <person name="Okada T."/>
            <person name="Watanabe K."/>
        </authorList>
    </citation>
    <scope>NUCLEOTIDE SEQUENCE [LARGE SCALE GENOMIC DNA]</scope>
</reference>
<proteinExistence type="predicted"/>
<comment type="caution">
    <text evidence="2">The sequence shown here is derived from an EMBL/GenBank/DDBJ whole genome shotgun (WGS) entry which is preliminary data.</text>
</comment>
<feature type="region of interest" description="Disordered" evidence="1">
    <location>
        <begin position="134"/>
        <end position="158"/>
    </location>
</feature>